<keyword evidence="11" id="KW-0460">Magnesium</keyword>
<keyword evidence="8 11" id="KW-0067">ATP-binding</keyword>
<dbReference type="KEGG" id="sphu:SPPYR_2853"/>
<dbReference type="AlphaFoldDB" id="A0A1Y5PVB5"/>
<sequence length="216" mass="23798">MPAVRPISRKTIVPRRTGGIAARTMSRNPKSPLPAIAASIRDRSIVLVGLMGSGKSTIGRRLAQRLGMRFADADDEIERAAGMTISDIFARFGEAHFRDGERRVIARLLAGKPMVLATGGGAFINEETRALILQDSLCIWLDADIPTLVDRVGRRSHRPLLKDRDPGEVLRELAAVRNPIYAEAHLRVSSASTPHDHTVRAILEALSKWEDPQWKS</sequence>
<evidence type="ECO:0000256" key="8">
    <source>
        <dbReference type="ARBA" id="ARBA00022840"/>
    </source>
</evidence>
<evidence type="ECO:0000256" key="2">
    <source>
        <dbReference type="ARBA" id="ARBA00006997"/>
    </source>
</evidence>
<organism evidence="12">
    <name type="scientific">uncultured Sphingopyxis sp</name>
    <dbReference type="NCBI Taxonomy" id="310581"/>
    <lineage>
        <taxon>Bacteria</taxon>
        <taxon>Pseudomonadati</taxon>
        <taxon>Pseudomonadota</taxon>
        <taxon>Alphaproteobacteria</taxon>
        <taxon>Sphingomonadales</taxon>
        <taxon>Sphingomonadaceae</taxon>
        <taxon>Sphingopyxis</taxon>
        <taxon>environmental samples</taxon>
    </lineage>
</organism>
<dbReference type="Gene3D" id="3.40.50.300">
    <property type="entry name" value="P-loop containing nucleotide triphosphate hydrolases"/>
    <property type="match status" value="1"/>
</dbReference>
<keyword evidence="7 11" id="KW-0418">Kinase</keyword>
<keyword evidence="5 11" id="KW-0808">Transferase</keyword>
<dbReference type="InterPro" id="IPR023000">
    <property type="entry name" value="Shikimate_kinase_CS"/>
</dbReference>
<evidence type="ECO:0000256" key="6">
    <source>
        <dbReference type="ARBA" id="ARBA00022741"/>
    </source>
</evidence>
<keyword evidence="11" id="KW-0963">Cytoplasm</keyword>
<evidence type="ECO:0000256" key="4">
    <source>
        <dbReference type="ARBA" id="ARBA00022605"/>
    </source>
</evidence>
<comment type="catalytic activity">
    <reaction evidence="10 11">
        <text>shikimate + ATP = 3-phosphoshikimate + ADP + H(+)</text>
        <dbReference type="Rhea" id="RHEA:13121"/>
        <dbReference type="ChEBI" id="CHEBI:15378"/>
        <dbReference type="ChEBI" id="CHEBI:30616"/>
        <dbReference type="ChEBI" id="CHEBI:36208"/>
        <dbReference type="ChEBI" id="CHEBI:145989"/>
        <dbReference type="ChEBI" id="CHEBI:456216"/>
        <dbReference type="EC" id="2.7.1.71"/>
    </reaction>
</comment>
<evidence type="ECO:0000313" key="12">
    <source>
        <dbReference type="EMBL" id="SBV33973.1"/>
    </source>
</evidence>
<comment type="pathway">
    <text evidence="1 11">Metabolic intermediate biosynthesis; chorismate biosynthesis; chorismate from D-erythrose 4-phosphate and phosphoenolpyruvate: step 5/7.</text>
</comment>
<dbReference type="GO" id="GO:0000287">
    <property type="term" value="F:magnesium ion binding"/>
    <property type="evidence" value="ECO:0007669"/>
    <property type="project" value="UniProtKB-UniRule"/>
</dbReference>
<dbReference type="HAMAP" id="MF_00109">
    <property type="entry name" value="Shikimate_kinase"/>
    <property type="match status" value="1"/>
</dbReference>
<dbReference type="InterPro" id="IPR000623">
    <property type="entry name" value="Shikimate_kinase/TSH1"/>
</dbReference>
<dbReference type="PANTHER" id="PTHR21087:SF16">
    <property type="entry name" value="SHIKIMATE KINASE 1, CHLOROPLASTIC"/>
    <property type="match status" value="1"/>
</dbReference>
<dbReference type="EC" id="2.7.1.71" evidence="3 11"/>
<dbReference type="NCBIfam" id="NF010552">
    <property type="entry name" value="PRK13946.1"/>
    <property type="match status" value="1"/>
</dbReference>
<dbReference type="PRINTS" id="PR01100">
    <property type="entry name" value="SHIKIMTKNASE"/>
</dbReference>
<accession>A0A1Y5PVB5</accession>
<dbReference type="PROSITE" id="PS01128">
    <property type="entry name" value="SHIKIMATE_KINASE"/>
    <property type="match status" value="1"/>
</dbReference>
<dbReference type="PANTHER" id="PTHR21087">
    <property type="entry name" value="SHIKIMATE KINASE"/>
    <property type="match status" value="1"/>
</dbReference>
<evidence type="ECO:0000256" key="10">
    <source>
        <dbReference type="ARBA" id="ARBA00048567"/>
    </source>
</evidence>
<comment type="similarity">
    <text evidence="2 11">Belongs to the shikimate kinase family.</text>
</comment>
<reference evidence="12" key="1">
    <citation type="submission" date="2016-03" db="EMBL/GenBank/DDBJ databases">
        <authorList>
            <person name="Ploux O."/>
        </authorList>
    </citation>
    <scope>NUCLEOTIDE SEQUENCE</scope>
    <source>
        <strain evidence="12">UC10</strain>
    </source>
</reference>
<keyword evidence="9 11" id="KW-0057">Aromatic amino acid biosynthesis</keyword>
<feature type="binding site" evidence="11">
    <location>
        <position position="177"/>
    </location>
    <ligand>
        <name>substrate</name>
    </ligand>
</feature>
<dbReference type="CDD" id="cd00464">
    <property type="entry name" value="SK"/>
    <property type="match status" value="1"/>
</dbReference>
<feature type="binding site" evidence="11">
    <location>
        <begin position="52"/>
        <end position="57"/>
    </location>
    <ligand>
        <name>ATP</name>
        <dbReference type="ChEBI" id="CHEBI:30616"/>
    </ligand>
</feature>
<evidence type="ECO:0000256" key="11">
    <source>
        <dbReference type="HAMAP-Rule" id="MF_00109"/>
    </source>
</evidence>
<comment type="subunit">
    <text evidence="11">Monomer.</text>
</comment>
<dbReference type="InterPro" id="IPR027417">
    <property type="entry name" value="P-loop_NTPase"/>
</dbReference>
<dbReference type="GO" id="GO:0009073">
    <property type="term" value="P:aromatic amino acid family biosynthetic process"/>
    <property type="evidence" value="ECO:0007669"/>
    <property type="project" value="UniProtKB-KW"/>
</dbReference>
<feature type="binding site" evidence="11">
    <location>
        <position position="158"/>
    </location>
    <ligand>
        <name>ATP</name>
        <dbReference type="ChEBI" id="CHEBI:30616"/>
    </ligand>
</feature>
<dbReference type="GO" id="GO:0005524">
    <property type="term" value="F:ATP binding"/>
    <property type="evidence" value="ECO:0007669"/>
    <property type="project" value="UniProtKB-UniRule"/>
</dbReference>
<feature type="binding site" evidence="11">
    <location>
        <position position="74"/>
    </location>
    <ligand>
        <name>substrate</name>
    </ligand>
</feature>
<dbReference type="InterPro" id="IPR031322">
    <property type="entry name" value="Shikimate/glucono_kinase"/>
</dbReference>
<feature type="binding site" evidence="11">
    <location>
        <position position="120"/>
    </location>
    <ligand>
        <name>substrate</name>
    </ligand>
</feature>
<name>A0A1Y5PVB5_9SPHN</name>
<evidence type="ECO:0000256" key="5">
    <source>
        <dbReference type="ARBA" id="ARBA00022679"/>
    </source>
</evidence>
<evidence type="ECO:0000256" key="3">
    <source>
        <dbReference type="ARBA" id="ARBA00012154"/>
    </source>
</evidence>
<dbReference type="Pfam" id="PF01202">
    <property type="entry name" value="SKI"/>
    <property type="match status" value="1"/>
</dbReference>
<dbReference type="GO" id="GO:0005829">
    <property type="term" value="C:cytosol"/>
    <property type="evidence" value="ECO:0007669"/>
    <property type="project" value="TreeGrafter"/>
</dbReference>
<dbReference type="SUPFAM" id="SSF52540">
    <property type="entry name" value="P-loop containing nucleoside triphosphate hydrolases"/>
    <property type="match status" value="1"/>
</dbReference>
<dbReference type="GO" id="GO:0008652">
    <property type="term" value="P:amino acid biosynthetic process"/>
    <property type="evidence" value="ECO:0007669"/>
    <property type="project" value="UniProtKB-KW"/>
</dbReference>
<gene>
    <name evidence="11 12" type="primary">aroK</name>
    <name evidence="12" type="ORF">SPPYR_2853</name>
</gene>
<comment type="subcellular location">
    <subcellularLocation>
        <location evidence="11">Cytoplasm</location>
    </subcellularLocation>
</comment>
<comment type="function">
    <text evidence="11">Catalyzes the specific phosphorylation of the 3-hydroxyl group of shikimic acid using ATP as a cosubstrate.</text>
</comment>
<evidence type="ECO:0000256" key="7">
    <source>
        <dbReference type="ARBA" id="ARBA00022777"/>
    </source>
</evidence>
<keyword evidence="11" id="KW-0479">Metal-binding</keyword>
<feature type="binding site" evidence="11">
    <location>
        <position position="56"/>
    </location>
    <ligand>
        <name>Mg(2+)</name>
        <dbReference type="ChEBI" id="CHEBI:18420"/>
    </ligand>
</feature>
<protein>
    <recommendedName>
        <fullName evidence="3 11">Shikimate kinase</fullName>
        <shortName evidence="11">SK</shortName>
        <ecNumber evidence="3 11">2.7.1.71</ecNumber>
    </recommendedName>
</protein>
<feature type="binding site" evidence="11">
    <location>
        <position position="98"/>
    </location>
    <ligand>
        <name>substrate</name>
    </ligand>
</feature>
<comment type="cofactor">
    <cofactor evidence="11">
        <name>Mg(2+)</name>
        <dbReference type="ChEBI" id="CHEBI:18420"/>
    </cofactor>
    <text evidence="11">Binds 1 Mg(2+) ion per subunit.</text>
</comment>
<keyword evidence="6 11" id="KW-0547">Nucleotide-binding</keyword>
<dbReference type="UniPathway" id="UPA00053">
    <property type="reaction ID" value="UER00088"/>
</dbReference>
<dbReference type="GO" id="GO:0009423">
    <property type="term" value="P:chorismate biosynthetic process"/>
    <property type="evidence" value="ECO:0007669"/>
    <property type="project" value="UniProtKB-UniRule"/>
</dbReference>
<dbReference type="GO" id="GO:0004765">
    <property type="term" value="F:shikimate kinase activity"/>
    <property type="evidence" value="ECO:0007669"/>
    <property type="project" value="UniProtKB-UniRule"/>
</dbReference>
<proteinExistence type="inferred from homology"/>
<comment type="caution">
    <text evidence="11">Lacks conserved residue(s) required for the propagation of feature annotation.</text>
</comment>
<evidence type="ECO:0000256" key="9">
    <source>
        <dbReference type="ARBA" id="ARBA00023141"/>
    </source>
</evidence>
<dbReference type="EMBL" id="LT598653">
    <property type="protein sequence ID" value="SBV33973.1"/>
    <property type="molecule type" value="Genomic_DNA"/>
</dbReference>
<evidence type="ECO:0000256" key="1">
    <source>
        <dbReference type="ARBA" id="ARBA00004842"/>
    </source>
</evidence>
<keyword evidence="4 11" id="KW-0028">Amino-acid biosynthesis</keyword>